<proteinExistence type="predicted"/>
<name>A0ABP7DX78_9MICC</name>
<dbReference type="Proteomes" id="UP001501536">
    <property type="component" value="Unassembled WGS sequence"/>
</dbReference>
<evidence type="ECO:0000256" key="1">
    <source>
        <dbReference type="SAM" id="MobiDB-lite"/>
    </source>
</evidence>
<feature type="compositionally biased region" description="Low complexity" evidence="1">
    <location>
        <begin position="29"/>
        <end position="41"/>
    </location>
</feature>
<evidence type="ECO:0008006" key="4">
    <source>
        <dbReference type="Google" id="ProtNLM"/>
    </source>
</evidence>
<accession>A0ABP7DX78</accession>
<reference evidence="3" key="1">
    <citation type="journal article" date="2019" name="Int. J. Syst. Evol. Microbiol.">
        <title>The Global Catalogue of Microorganisms (GCM) 10K type strain sequencing project: providing services to taxonomists for standard genome sequencing and annotation.</title>
        <authorList>
            <consortium name="The Broad Institute Genomics Platform"/>
            <consortium name="The Broad Institute Genome Sequencing Center for Infectious Disease"/>
            <person name="Wu L."/>
            <person name="Ma J."/>
        </authorList>
    </citation>
    <scope>NUCLEOTIDE SEQUENCE [LARGE SCALE GENOMIC DNA]</scope>
    <source>
        <strain evidence="3">JCM 16961</strain>
    </source>
</reference>
<feature type="region of interest" description="Disordered" evidence="1">
    <location>
        <begin position="1"/>
        <end position="133"/>
    </location>
</feature>
<organism evidence="2 3">
    <name type="scientific">Zhihengliuella alba</name>
    <dbReference type="NCBI Taxonomy" id="547018"/>
    <lineage>
        <taxon>Bacteria</taxon>
        <taxon>Bacillati</taxon>
        <taxon>Actinomycetota</taxon>
        <taxon>Actinomycetes</taxon>
        <taxon>Micrococcales</taxon>
        <taxon>Micrococcaceae</taxon>
        <taxon>Zhihengliuella</taxon>
    </lineage>
</organism>
<feature type="compositionally biased region" description="Basic and acidic residues" evidence="1">
    <location>
        <begin position="46"/>
        <end position="62"/>
    </location>
</feature>
<protein>
    <recommendedName>
        <fullName evidence="4">BatC protein</fullName>
    </recommendedName>
</protein>
<dbReference type="EMBL" id="BAABCJ010000007">
    <property type="protein sequence ID" value="GAA3711437.1"/>
    <property type="molecule type" value="Genomic_DNA"/>
</dbReference>
<sequence length="133" mass="13205">MGHHGNEAEHLSGGGSSEAGREPREHAQAPSEGAPGQEAPGGEPGGEPRAHTESPAEGRDAVDGNVPSTDLGGSDLADTEDASRSGAGAQQADDANPDPEQQRDAGLQEGGGVRPGETPPASGQMSGDQGHDE</sequence>
<evidence type="ECO:0000313" key="2">
    <source>
        <dbReference type="EMBL" id="GAA3711437.1"/>
    </source>
</evidence>
<dbReference type="Pfam" id="PF20088">
    <property type="entry name" value="DUF6480"/>
    <property type="match status" value="1"/>
</dbReference>
<dbReference type="RefSeq" id="WP_425582983.1">
    <property type="nucleotide sequence ID" value="NZ_BAABCJ010000007.1"/>
</dbReference>
<evidence type="ECO:0000313" key="3">
    <source>
        <dbReference type="Proteomes" id="UP001501536"/>
    </source>
</evidence>
<comment type="caution">
    <text evidence="2">The sequence shown here is derived from an EMBL/GenBank/DDBJ whole genome shotgun (WGS) entry which is preliminary data.</text>
</comment>
<feature type="compositionally biased region" description="Basic and acidic residues" evidence="1">
    <location>
        <begin position="1"/>
        <end position="10"/>
    </location>
</feature>
<gene>
    <name evidence="2" type="ORF">GCM10022377_26090</name>
</gene>
<dbReference type="InterPro" id="IPR045512">
    <property type="entry name" value="DUF6480"/>
</dbReference>
<keyword evidence="3" id="KW-1185">Reference proteome</keyword>